<dbReference type="InterPro" id="IPR011006">
    <property type="entry name" value="CheY-like_superfamily"/>
</dbReference>
<dbReference type="InterPro" id="IPR000792">
    <property type="entry name" value="Tscrpt_reg_LuxR_C"/>
</dbReference>
<name>A0A511JA17_9CELL</name>
<dbReference type="Proteomes" id="UP000321720">
    <property type="component" value="Unassembled WGS sequence"/>
</dbReference>
<evidence type="ECO:0000313" key="8">
    <source>
        <dbReference type="EMBL" id="GEL94822.1"/>
    </source>
</evidence>
<proteinExistence type="predicted"/>
<dbReference type="Gene3D" id="3.40.50.2300">
    <property type="match status" value="1"/>
</dbReference>
<evidence type="ECO:0000256" key="3">
    <source>
        <dbReference type="ARBA" id="ARBA00023125"/>
    </source>
</evidence>
<dbReference type="SMART" id="SM00421">
    <property type="entry name" value="HTH_LUXR"/>
    <property type="match status" value="1"/>
</dbReference>
<evidence type="ECO:0000256" key="5">
    <source>
        <dbReference type="PROSITE-ProRule" id="PRU00169"/>
    </source>
</evidence>
<dbReference type="Pfam" id="PF00072">
    <property type="entry name" value="Response_reg"/>
    <property type="match status" value="1"/>
</dbReference>
<dbReference type="GO" id="GO:0006355">
    <property type="term" value="P:regulation of DNA-templated transcription"/>
    <property type="evidence" value="ECO:0007669"/>
    <property type="project" value="InterPro"/>
</dbReference>
<feature type="modified residue" description="4-aspartylphosphate" evidence="5">
    <location>
        <position position="100"/>
    </location>
</feature>
<dbReference type="CDD" id="cd17535">
    <property type="entry name" value="REC_NarL-like"/>
    <property type="match status" value="1"/>
</dbReference>
<keyword evidence="2" id="KW-0805">Transcription regulation</keyword>
<keyword evidence="3 8" id="KW-0238">DNA-binding</keyword>
<comment type="caution">
    <text evidence="8">The sequence shown here is derived from an EMBL/GenBank/DDBJ whole genome shotgun (WGS) entry which is preliminary data.</text>
</comment>
<evidence type="ECO:0000259" key="7">
    <source>
        <dbReference type="PROSITE" id="PS50110"/>
    </source>
</evidence>
<dbReference type="Pfam" id="PF00196">
    <property type="entry name" value="GerE"/>
    <property type="match status" value="1"/>
</dbReference>
<dbReference type="GO" id="GO:0003677">
    <property type="term" value="F:DNA binding"/>
    <property type="evidence" value="ECO:0007669"/>
    <property type="project" value="UniProtKB-KW"/>
</dbReference>
<dbReference type="PANTHER" id="PTHR43214:SF24">
    <property type="entry name" value="TRANSCRIPTIONAL REGULATORY PROTEIN NARL-RELATED"/>
    <property type="match status" value="1"/>
</dbReference>
<reference evidence="8 9" key="1">
    <citation type="submission" date="2019-07" db="EMBL/GenBank/DDBJ databases">
        <title>Whole genome shotgun sequence of Cellulomonas composti NBRC 100758.</title>
        <authorList>
            <person name="Hosoyama A."/>
            <person name="Uohara A."/>
            <person name="Ohji S."/>
            <person name="Ichikawa N."/>
        </authorList>
    </citation>
    <scope>NUCLEOTIDE SEQUENCE [LARGE SCALE GENOMIC DNA]</scope>
    <source>
        <strain evidence="8 9">NBRC 100758</strain>
    </source>
</reference>
<dbReference type="InterPro" id="IPR039420">
    <property type="entry name" value="WalR-like"/>
</dbReference>
<protein>
    <submittedName>
        <fullName evidence="8">DNA-binding response regulator</fullName>
    </submittedName>
</protein>
<feature type="domain" description="HTH luxR-type" evidence="6">
    <location>
        <begin position="195"/>
        <end position="260"/>
    </location>
</feature>
<evidence type="ECO:0000259" key="6">
    <source>
        <dbReference type="PROSITE" id="PS50043"/>
    </source>
</evidence>
<feature type="domain" description="Response regulatory" evidence="7">
    <location>
        <begin position="50"/>
        <end position="165"/>
    </location>
</feature>
<dbReference type="InterPro" id="IPR001789">
    <property type="entry name" value="Sig_transdc_resp-reg_receiver"/>
</dbReference>
<dbReference type="AlphaFoldDB" id="A0A511JA17"/>
<dbReference type="PANTHER" id="PTHR43214">
    <property type="entry name" value="TWO-COMPONENT RESPONSE REGULATOR"/>
    <property type="match status" value="1"/>
</dbReference>
<dbReference type="SUPFAM" id="SSF52172">
    <property type="entry name" value="CheY-like"/>
    <property type="match status" value="1"/>
</dbReference>
<dbReference type="InterPro" id="IPR058245">
    <property type="entry name" value="NreC/VraR/RcsB-like_REC"/>
</dbReference>
<evidence type="ECO:0000256" key="4">
    <source>
        <dbReference type="ARBA" id="ARBA00023163"/>
    </source>
</evidence>
<keyword evidence="1 5" id="KW-0597">Phosphoprotein</keyword>
<evidence type="ECO:0000313" key="9">
    <source>
        <dbReference type="Proteomes" id="UP000321720"/>
    </source>
</evidence>
<accession>A0A511JA17</accession>
<evidence type="ECO:0000256" key="2">
    <source>
        <dbReference type="ARBA" id="ARBA00023015"/>
    </source>
</evidence>
<sequence length="266" mass="27520">MTGGAGWLAGPGGWRGRVAGGAGWLAGPGDWRGRATDVWVRGARVAAVVRVMVVDDDAMVRRLLRTILGAAGIDVVAEAADGDEVVGAIQAHHPDVVLMDLRMARVDGIRATAAVRAMREPPGVLAMTSFDTEEAILAAVHAGAAGFLAKDAEPAELVAAVRAVAAGEGALSPRAARTMVERVATDATGRGRRESRAMLEALTERELEIARGVADGLSNAEIARRSFVSEATVKSHLTQVMGKLGATNRVQVALVVDRAALPAEAG</sequence>
<dbReference type="CDD" id="cd06170">
    <property type="entry name" value="LuxR_C_like"/>
    <property type="match status" value="1"/>
</dbReference>
<organism evidence="8 9">
    <name type="scientific">Cellulomonas composti</name>
    <dbReference type="NCBI Taxonomy" id="266130"/>
    <lineage>
        <taxon>Bacteria</taxon>
        <taxon>Bacillati</taxon>
        <taxon>Actinomycetota</taxon>
        <taxon>Actinomycetes</taxon>
        <taxon>Micrococcales</taxon>
        <taxon>Cellulomonadaceae</taxon>
        <taxon>Cellulomonas</taxon>
    </lineage>
</organism>
<dbReference type="PROSITE" id="PS50043">
    <property type="entry name" value="HTH_LUXR_2"/>
    <property type="match status" value="1"/>
</dbReference>
<keyword evidence="4" id="KW-0804">Transcription</keyword>
<evidence type="ECO:0000256" key="1">
    <source>
        <dbReference type="ARBA" id="ARBA00022553"/>
    </source>
</evidence>
<dbReference type="GO" id="GO:0000160">
    <property type="term" value="P:phosphorelay signal transduction system"/>
    <property type="evidence" value="ECO:0007669"/>
    <property type="project" value="InterPro"/>
</dbReference>
<dbReference type="SMART" id="SM00448">
    <property type="entry name" value="REC"/>
    <property type="match status" value="1"/>
</dbReference>
<keyword evidence="9" id="KW-1185">Reference proteome</keyword>
<gene>
    <name evidence="8" type="ORF">CCO02nite_14800</name>
</gene>
<dbReference type="EMBL" id="BJWG01000005">
    <property type="protein sequence ID" value="GEL94822.1"/>
    <property type="molecule type" value="Genomic_DNA"/>
</dbReference>
<dbReference type="PROSITE" id="PS50110">
    <property type="entry name" value="RESPONSE_REGULATORY"/>
    <property type="match status" value="1"/>
</dbReference>
<dbReference type="PRINTS" id="PR00038">
    <property type="entry name" value="HTHLUXR"/>
</dbReference>